<dbReference type="AlphaFoldDB" id="A0A915PFF2"/>
<evidence type="ECO:0000313" key="2">
    <source>
        <dbReference type="Proteomes" id="UP000887581"/>
    </source>
</evidence>
<dbReference type="Proteomes" id="UP000887581">
    <property type="component" value="Unplaced"/>
</dbReference>
<keyword evidence="2" id="KW-1185">Reference proteome</keyword>
<sequence>MPQPRNNFGISRATTSVDGRFDNPFRSPYSPLTFPNYAVMSSSYSSPHHLPYQQKKRPPYGPSSVPNYRTNSHTSVHYSPNWRSSPRAHSPYIYKSPQHMVQEYGGSYATARDCRRDGHMNSGAVFPAEQFDVNDYVVPSMTSNPWAKLEEFYDNRRLDGQ</sequence>
<feature type="region of interest" description="Disordered" evidence="1">
    <location>
        <begin position="1"/>
        <end position="25"/>
    </location>
</feature>
<accession>A0A915PFF2</accession>
<organism evidence="2 3">
    <name type="scientific">Setaria digitata</name>
    <dbReference type="NCBI Taxonomy" id="48799"/>
    <lineage>
        <taxon>Eukaryota</taxon>
        <taxon>Metazoa</taxon>
        <taxon>Ecdysozoa</taxon>
        <taxon>Nematoda</taxon>
        <taxon>Chromadorea</taxon>
        <taxon>Rhabditida</taxon>
        <taxon>Spirurina</taxon>
        <taxon>Spiruromorpha</taxon>
        <taxon>Filarioidea</taxon>
        <taxon>Setariidae</taxon>
        <taxon>Setaria</taxon>
    </lineage>
</organism>
<feature type="compositionally biased region" description="Polar residues" evidence="1">
    <location>
        <begin position="1"/>
        <end position="17"/>
    </location>
</feature>
<dbReference type="WBParaSite" id="sdigi.contig1.g196.t1">
    <property type="protein sequence ID" value="sdigi.contig1.g196.t1"/>
    <property type="gene ID" value="sdigi.contig1.g196"/>
</dbReference>
<protein>
    <submittedName>
        <fullName evidence="3">Uncharacterized protein</fullName>
    </submittedName>
</protein>
<evidence type="ECO:0000313" key="3">
    <source>
        <dbReference type="WBParaSite" id="sdigi.contig1.g196.t1"/>
    </source>
</evidence>
<feature type="compositionally biased region" description="Polar residues" evidence="1">
    <location>
        <begin position="64"/>
        <end position="84"/>
    </location>
</feature>
<proteinExistence type="predicted"/>
<evidence type="ECO:0000256" key="1">
    <source>
        <dbReference type="SAM" id="MobiDB-lite"/>
    </source>
</evidence>
<reference evidence="3" key="1">
    <citation type="submission" date="2022-11" db="UniProtKB">
        <authorList>
            <consortium name="WormBaseParasite"/>
        </authorList>
    </citation>
    <scope>IDENTIFICATION</scope>
</reference>
<feature type="region of interest" description="Disordered" evidence="1">
    <location>
        <begin position="43"/>
        <end position="86"/>
    </location>
</feature>
<name>A0A915PFF2_9BILA</name>